<comment type="caution">
    <text evidence="1">The sequence shown here is derived from an EMBL/GenBank/DDBJ whole genome shotgun (WGS) entry which is preliminary data.</text>
</comment>
<evidence type="ECO:0000313" key="2">
    <source>
        <dbReference type="Proteomes" id="UP000252586"/>
    </source>
</evidence>
<dbReference type="STRING" id="1210090.GCA_001613185_05329"/>
<reference evidence="1 2" key="1">
    <citation type="submission" date="2018-06" db="EMBL/GenBank/DDBJ databases">
        <title>Genomic Encyclopedia of Type Strains, Phase IV (KMG-IV): sequencing the most valuable type-strain genomes for metagenomic binning, comparative biology and taxonomic classification.</title>
        <authorList>
            <person name="Goeker M."/>
        </authorList>
    </citation>
    <scope>NUCLEOTIDE SEQUENCE [LARGE SCALE GENOMIC DNA]</scope>
    <source>
        <strain evidence="1 2">DSM 44599</strain>
    </source>
</reference>
<dbReference type="OrthoDB" id="4752193at2"/>
<proteinExistence type="predicted"/>
<dbReference type="EMBL" id="QNRE01000008">
    <property type="protein sequence ID" value="RBO88777.1"/>
    <property type="molecule type" value="Genomic_DNA"/>
</dbReference>
<gene>
    <name evidence="1" type="ORF">DFR74_1081</name>
</gene>
<keyword evidence="2" id="KW-1185">Reference proteome</keyword>
<organism evidence="1 2">
    <name type="scientific">Nocardia puris</name>
    <dbReference type="NCBI Taxonomy" id="208602"/>
    <lineage>
        <taxon>Bacteria</taxon>
        <taxon>Bacillati</taxon>
        <taxon>Actinomycetota</taxon>
        <taxon>Actinomycetes</taxon>
        <taxon>Mycobacteriales</taxon>
        <taxon>Nocardiaceae</taxon>
        <taxon>Nocardia</taxon>
    </lineage>
</organism>
<evidence type="ECO:0000313" key="1">
    <source>
        <dbReference type="EMBL" id="RBO88777.1"/>
    </source>
</evidence>
<dbReference type="Proteomes" id="UP000252586">
    <property type="component" value="Unassembled WGS sequence"/>
</dbReference>
<sequence length="280" mass="30756">MLNEFYDAYATHTDNARLVATNGGTLSKEWLAIDANYEAFRYRQVSFVHDLTHAVINGEDEATLNQLHTLAIASAMGGQQGTDRYSVAGTAEALIDREVRQQVTNALVQEYAKTGAQNFKAVGARLLDKITELKVLSDVVDIDADPSALVGQPMKIQQAWMQAGDIVNGIDKAFAAFQAAAALEGRVLTRNDQAIGLVCPTTGTGAERRELWDAWDSDKRTGRWGALIKAGIDLKPISSVREYTAYDRPTSEWKTVQAEWGGMQQFLVDSEDNSIKVDKQ</sequence>
<protein>
    <submittedName>
        <fullName evidence="1">Uncharacterized protein</fullName>
    </submittedName>
</protein>
<accession>A0A366DFD2</accession>
<name>A0A366DFD2_9NOCA</name>
<dbReference type="RefSeq" id="WP_067512355.1">
    <property type="nucleotide sequence ID" value="NZ_QNRE01000008.1"/>
</dbReference>
<dbReference type="AlphaFoldDB" id="A0A366DFD2"/>